<organism evidence="3 4">
    <name type="scientific">Exophiala oligosperma</name>
    <dbReference type="NCBI Taxonomy" id="215243"/>
    <lineage>
        <taxon>Eukaryota</taxon>
        <taxon>Fungi</taxon>
        <taxon>Dikarya</taxon>
        <taxon>Ascomycota</taxon>
        <taxon>Pezizomycotina</taxon>
        <taxon>Eurotiomycetes</taxon>
        <taxon>Chaetothyriomycetidae</taxon>
        <taxon>Chaetothyriales</taxon>
        <taxon>Herpotrichiellaceae</taxon>
        <taxon>Exophiala</taxon>
    </lineage>
</organism>
<keyword evidence="4" id="KW-1185">Reference proteome</keyword>
<sequence length="487" mass="52871">MMPNMLVIAWTLFLISLCCAQSQIQNPAEAQNTTFNATYGKLNPSQAESLIAKANLSDELSDAILVAVNFERSNWAASSAQLDPFYTDIPSNSSHAPAGSVIKVEQFTNTSLYTVPPDVALSRMLFMTKNLNGTTIPASAYVLWPWFPRRFDNITGLPVVVWGHGTSGWSAECGPSHIRNLWYQYSAPFVLALQGYVVVAPDYAGLGVDHDAQGNFIEHQYLSSPAHGNDLIYSVQAAQKTWPSLSKEFVVMGHSQGGGAAWGAAQNLAKNPVQGYLGTIAGSPTTTISPASNSNMSSSGPLNSMLVRVGTGVKSVFESFQLSTWLTEKGVQTQQLLQGLQGCQSVALELLSQPNLFKDDWNQTWYFNALDNLTRNGGKPFAGPMLVLQGTADPSVNPNGTTAAVNETCSKYADGALEYATFEGVTHVPVLYAGQQVWLDWIADRFKGVQVPKGCKRTHYTPELSVGSYQKEVALFLEYPMYGYETA</sequence>
<evidence type="ECO:0000313" key="3">
    <source>
        <dbReference type="EMBL" id="KIW45305.1"/>
    </source>
</evidence>
<evidence type="ECO:0000256" key="1">
    <source>
        <dbReference type="SAM" id="SignalP"/>
    </source>
</evidence>
<reference evidence="3 4" key="1">
    <citation type="submission" date="2015-01" db="EMBL/GenBank/DDBJ databases">
        <title>The Genome Sequence of Exophiala oligosperma CBS72588.</title>
        <authorList>
            <consortium name="The Broad Institute Genomics Platform"/>
            <person name="Cuomo C."/>
            <person name="de Hoog S."/>
            <person name="Gorbushina A."/>
            <person name="Stielow B."/>
            <person name="Teixiera M."/>
            <person name="Abouelleil A."/>
            <person name="Chapman S.B."/>
            <person name="Priest M."/>
            <person name="Young S.K."/>
            <person name="Wortman J."/>
            <person name="Nusbaum C."/>
            <person name="Birren B."/>
        </authorList>
    </citation>
    <scope>NUCLEOTIDE SEQUENCE [LARGE SCALE GENOMIC DNA]</scope>
    <source>
        <strain evidence="3 4">CBS 72588</strain>
    </source>
</reference>
<dbReference type="VEuPathDB" id="FungiDB:PV06_03703"/>
<dbReference type="HOGENOM" id="CLU_029538_1_1_1"/>
<feature type="signal peptide" evidence="1">
    <location>
        <begin position="1"/>
        <end position="20"/>
    </location>
</feature>
<feature type="domain" description="Serine aminopeptidase S33" evidence="2">
    <location>
        <begin position="191"/>
        <end position="411"/>
    </location>
</feature>
<evidence type="ECO:0000259" key="2">
    <source>
        <dbReference type="Pfam" id="PF12146"/>
    </source>
</evidence>
<dbReference type="InterPro" id="IPR029058">
    <property type="entry name" value="AB_hydrolase_fold"/>
</dbReference>
<keyword evidence="1" id="KW-0732">Signal</keyword>
<name>A0A0D2DS63_9EURO</name>
<proteinExistence type="predicted"/>
<dbReference type="GO" id="GO:0004806">
    <property type="term" value="F:triacylglycerol lipase activity"/>
    <property type="evidence" value="ECO:0007669"/>
    <property type="project" value="InterPro"/>
</dbReference>
<dbReference type="SUPFAM" id="SSF53474">
    <property type="entry name" value="alpha/beta-Hydrolases"/>
    <property type="match status" value="1"/>
</dbReference>
<dbReference type="InterPro" id="IPR022742">
    <property type="entry name" value="Hydrolase_4"/>
</dbReference>
<protein>
    <recommendedName>
        <fullName evidence="2">Serine aminopeptidase S33 domain-containing protein</fullName>
    </recommendedName>
</protein>
<dbReference type="AlphaFoldDB" id="A0A0D2DS63"/>
<dbReference type="EMBL" id="KN847334">
    <property type="protein sequence ID" value="KIW45305.1"/>
    <property type="molecule type" value="Genomic_DNA"/>
</dbReference>
<dbReference type="Gene3D" id="3.40.50.1820">
    <property type="entry name" value="alpha/beta hydrolase"/>
    <property type="match status" value="2"/>
</dbReference>
<evidence type="ECO:0000313" key="4">
    <source>
        <dbReference type="Proteomes" id="UP000053342"/>
    </source>
</evidence>
<dbReference type="GeneID" id="27355777"/>
<gene>
    <name evidence="3" type="ORF">PV06_03703</name>
</gene>
<dbReference type="Proteomes" id="UP000053342">
    <property type="component" value="Unassembled WGS sequence"/>
</dbReference>
<dbReference type="Pfam" id="PF12146">
    <property type="entry name" value="Hydrolase_4"/>
    <property type="match status" value="1"/>
</dbReference>
<dbReference type="STRING" id="215243.A0A0D2DS63"/>
<dbReference type="PANTHER" id="PTHR34853">
    <property type="match status" value="1"/>
</dbReference>
<dbReference type="RefSeq" id="XP_016265521.1">
    <property type="nucleotide sequence ID" value="XM_016404516.1"/>
</dbReference>
<accession>A0A0D2DS63</accession>
<dbReference type="PIRSF" id="PIRSF029171">
    <property type="entry name" value="Esterase_LipA"/>
    <property type="match status" value="1"/>
</dbReference>
<dbReference type="InterPro" id="IPR005152">
    <property type="entry name" value="Lipase_secreted"/>
</dbReference>
<dbReference type="GO" id="GO:0016042">
    <property type="term" value="P:lipid catabolic process"/>
    <property type="evidence" value="ECO:0007669"/>
    <property type="project" value="InterPro"/>
</dbReference>
<dbReference type="OrthoDB" id="5382058at2759"/>
<feature type="chain" id="PRO_5002256078" description="Serine aminopeptidase S33 domain-containing protein" evidence="1">
    <location>
        <begin position="21"/>
        <end position="487"/>
    </location>
</feature>
<dbReference type="PANTHER" id="PTHR34853:SF1">
    <property type="entry name" value="LIPASE 5"/>
    <property type="match status" value="1"/>
</dbReference>